<keyword evidence="2" id="KW-1185">Reference proteome</keyword>
<name>A0A399QXP3_9PROT</name>
<evidence type="ECO:0000313" key="2">
    <source>
        <dbReference type="Proteomes" id="UP000265431"/>
    </source>
</evidence>
<sequence length="340" mass="35049">MFKRPRLSAQSFPVNAGIAGFLLFYAASCSGPQEPAEQGEAAVQEQDAVPESADAANVNMLPAVWSTRQLDSPVASIGVAGGAGSTFAVAYDDGSVQIFDFDGERITETTGEGTRALAEGRYAMLAGTPVTIFPGIDAEGSLKVWIYGGGVAAPIQYDLQGDQTGPAAGLCAAPPADDADSIHRIAYWTETEPATLYNGAVREAGGELVFEVEDEQSADGPITACIISGDAATAFTDPVDAAASLRRLGRETLILSEGNGRLKLAVGESEPASFDIREGITVEVPSMFTSLAATGDARGGGYPGGVIIVGGTVSGDDHRVVMIDPSRITMSPIEVPTATE</sequence>
<dbReference type="EMBL" id="QWGB01000007">
    <property type="protein sequence ID" value="RIJ22089.1"/>
    <property type="molecule type" value="Genomic_DNA"/>
</dbReference>
<proteinExistence type="predicted"/>
<dbReference type="Proteomes" id="UP000265431">
    <property type="component" value="Unassembled WGS sequence"/>
</dbReference>
<organism evidence="1 2">
    <name type="scientific">Henriciella barbarensis</name>
    <dbReference type="NCBI Taxonomy" id="86342"/>
    <lineage>
        <taxon>Bacteria</taxon>
        <taxon>Pseudomonadati</taxon>
        <taxon>Pseudomonadota</taxon>
        <taxon>Alphaproteobacteria</taxon>
        <taxon>Hyphomonadales</taxon>
        <taxon>Hyphomonadaceae</taxon>
        <taxon>Henriciella</taxon>
    </lineage>
</organism>
<comment type="caution">
    <text evidence="1">The sequence shown here is derived from an EMBL/GenBank/DDBJ whole genome shotgun (WGS) entry which is preliminary data.</text>
</comment>
<reference evidence="1 2" key="1">
    <citation type="submission" date="2018-08" db="EMBL/GenBank/DDBJ databases">
        <title>Henriciella mobilis sp. nov., isolated from seawater.</title>
        <authorList>
            <person name="Cheng H."/>
            <person name="Wu Y.-H."/>
            <person name="Xu X.-W."/>
            <person name="Guo L.-L."/>
        </authorList>
    </citation>
    <scope>NUCLEOTIDE SEQUENCE [LARGE SCALE GENOMIC DNA]</scope>
    <source>
        <strain evidence="1 2">CCUG66934</strain>
    </source>
</reference>
<dbReference type="AlphaFoldDB" id="A0A399QXP3"/>
<gene>
    <name evidence="1" type="ORF">D1224_11005</name>
</gene>
<accession>A0A399QXP3</accession>
<evidence type="ECO:0008006" key="3">
    <source>
        <dbReference type="Google" id="ProtNLM"/>
    </source>
</evidence>
<protein>
    <recommendedName>
        <fullName evidence="3">BPP domain-containing protein</fullName>
    </recommendedName>
</protein>
<evidence type="ECO:0000313" key="1">
    <source>
        <dbReference type="EMBL" id="RIJ22089.1"/>
    </source>
</evidence>